<feature type="transmembrane region" description="Helical" evidence="10">
    <location>
        <begin position="311"/>
        <end position="327"/>
    </location>
</feature>
<keyword evidence="4" id="KW-0808">Transferase</keyword>
<evidence type="ECO:0000256" key="6">
    <source>
        <dbReference type="ARBA" id="ARBA00022777"/>
    </source>
</evidence>
<dbReference type="EC" id="2.7.1.108" evidence="3"/>
<evidence type="ECO:0000256" key="9">
    <source>
        <dbReference type="ARBA" id="ARBA00023136"/>
    </source>
</evidence>
<comment type="similarity">
    <text evidence="2">Belongs to the polyprenol kinase family.</text>
</comment>
<dbReference type="Proteomes" id="UP001652625">
    <property type="component" value="Chromosome 09"/>
</dbReference>
<feature type="transmembrane region" description="Helical" evidence="10">
    <location>
        <begin position="235"/>
        <end position="258"/>
    </location>
</feature>
<feature type="transmembrane region" description="Helical" evidence="10">
    <location>
        <begin position="72"/>
        <end position="95"/>
    </location>
</feature>
<evidence type="ECO:0000256" key="5">
    <source>
        <dbReference type="ARBA" id="ARBA00022692"/>
    </source>
</evidence>
<organism evidence="11 12">
    <name type="scientific">Hydra vulgaris</name>
    <name type="common">Hydra</name>
    <name type="synonym">Hydra attenuata</name>
    <dbReference type="NCBI Taxonomy" id="6087"/>
    <lineage>
        <taxon>Eukaryota</taxon>
        <taxon>Metazoa</taxon>
        <taxon>Cnidaria</taxon>
        <taxon>Hydrozoa</taxon>
        <taxon>Hydroidolina</taxon>
        <taxon>Anthoathecata</taxon>
        <taxon>Aplanulata</taxon>
        <taxon>Hydridae</taxon>
        <taxon>Hydra</taxon>
    </lineage>
</organism>
<evidence type="ECO:0000256" key="7">
    <source>
        <dbReference type="ARBA" id="ARBA00022824"/>
    </source>
</evidence>
<feature type="transmembrane region" description="Helical" evidence="10">
    <location>
        <begin position="212"/>
        <end position="230"/>
    </location>
</feature>
<feature type="transmembrane region" description="Helical" evidence="10">
    <location>
        <begin position="7"/>
        <end position="28"/>
    </location>
</feature>
<dbReference type="PANTHER" id="PTHR13205:SF15">
    <property type="entry name" value="DOLICHOL KINASE"/>
    <property type="match status" value="1"/>
</dbReference>
<keyword evidence="8 10" id="KW-1133">Transmembrane helix</keyword>
<feature type="transmembrane region" description="Helical" evidence="10">
    <location>
        <begin position="409"/>
        <end position="433"/>
    </location>
</feature>
<sequence length="510" mass="58344">MCEKLKNVKFLTENIIGIFVAIFVILRTSCVTCYNLWSAVIILNTSLVIILEHFNCNRLKNFFKLSNSQYSGFVYANLTLFSVTAVQVSNCSFYLENAEEASLFQFALHFIITFILIVSNFMVSTALVTSGLNSVLVILIYMNFPETEYSIFIVFVFILVIVISFGVFVFVCDKSFTFTEVAFLVQSFWIVFFDLHLRFLNVNMFCLENIKLSIVLELVLLLIAPVIFLIMSDCFLIILCLPFLLLIMMFVLTLYYAISLQKINLVLIKTVLLLESKWILLLYWFFLVIFSLVVVYWYALTAQSNKIPKTVVRKIFHLIALFIYLFGWSESELLALISSLVFYVFIVTEVMRAKKNTVGLFLNNFLEPFRDENDSGKFILSHVYLILGLSLPFWLTPYSILQSNSLKSLSIFSGVISLGIGDSFASIFGSLYGKSKWSGSNKSHIGTFCCFLSQFLFSIILIKGLSINISFISICILSFVCFVVSMLETFSSQNDNLILPVYMYILFMLL</sequence>
<keyword evidence="7" id="KW-0256">Endoplasmic reticulum</keyword>
<evidence type="ECO:0000256" key="1">
    <source>
        <dbReference type="ARBA" id="ARBA00004477"/>
    </source>
</evidence>
<accession>A0ABM4CHX6</accession>
<feature type="transmembrane region" description="Helical" evidence="10">
    <location>
        <begin position="150"/>
        <end position="172"/>
    </location>
</feature>
<evidence type="ECO:0000256" key="8">
    <source>
        <dbReference type="ARBA" id="ARBA00022989"/>
    </source>
</evidence>
<dbReference type="PANTHER" id="PTHR13205">
    <property type="entry name" value="TRANSMEMBRANE PROTEIN 15-RELATED"/>
    <property type="match status" value="1"/>
</dbReference>
<feature type="transmembrane region" description="Helical" evidence="10">
    <location>
        <begin position="101"/>
        <end position="118"/>
    </location>
</feature>
<keyword evidence="5 10" id="KW-0812">Transmembrane</keyword>
<reference evidence="12" key="1">
    <citation type="submission" date="2025-08" db="UniProtKB">
        <authorList>
            <consortium name="RefSeq"/>
        </authorList>
    </citation>
    <scope>IDENTIFICATION</scope>
</reference>
<evidence type="ECO:0000313" key="12">
    <source>
        <dbReference type="RefSeq" id="XP_065661336.1"/>
    </source>
</evidence>
<feature type="transmembrane region" description="Helical" evidence="10">
    <location>
        <begin position="278"/>
        <end position="299"/>
    </location>
</feature>
<feature type="transmembrane region" description="Helical" evidence="10">
    <location>
        <begin position="181"/>
        <end position="200"/>
    </location>
</feature>
<keyword evidence="11" id="KW-1185">Reference proteome</keyword>
<evidence type="ECO:0000256" key="3">
    <source>
        <dbReference type="ARBA" id="ARBA00012132"/>
    </source>
</evidence>
<dbReference type="RefSeq" id="XP_065661336.1">
    <property type="nucleotide sequence ID" value="XM_065805264.1"/>
</dbReference>
<evidence type="ECO:0000256" key="10">
    <source>
        <dbReference type="SAM" id="Phobius"/>
    </source>
</evidence>
<protein>
    <recommendedName>
        <fullName evidence="3">dolichol kinase</fullName>
        <ecNumber evidence="3">2.7.1.108</ecNumber>
    </recommendedName>
</protein>
<feature type="transmembrane region" description="Helical" evidence="10">
    <location>
        <begin position="468"/>
        <end position="487"/>
    </location>
</feature>
<keyword evidence="9 10" id="KW-0472">Membrane</keyword>
<dbReference type="GeneID" id="105844027"/>
<comment type="subcellular location">
    <subcellularLocation>
        <location evidence="1">Endoplasmic reticulum membrane</location>
        <topology evidence="1">Multi-pass membrane protein</topology>
    </subcellularLocation>
</comment>
<feature type="transmembrane region" description="Helical" evidence="10">
    <location>
        <begin position="34"/>
        <end position="51"/>
    </location>
</feature>
<evidence type="ECO:0000256" key="4">
    <source>
        <dbReference type="ARBA" id="ARBA00022679"/>
    </source>
</evidence>
<name>A0ABM4CHX6_HYDVU</name>
<feature type="transmembrane region" description="Helical" evidence="10">
    <location>
        <begin position="378"/>
        <end position="397"/>
    </location>
</feature>
<dbReference type="InterPro" id="IPR032974">
    <property type="entry name" value="Polypren_kinase"/>
</dbReference>
<proteinExistence type="inferred from homology"/>
<gene>
    <name evidence="12" type="primary">LOC105844027</name>
</gene>
<keyword evidence="6 12" id="KW-0418">Kinase</keyword>
<evidence type="ECO:0000313" key="11">
    <source>
        <dbReference type="Proteomes" id="UP001652625"/>
    </source>
</evidence>
<dbReference type="GO" id="GO:0016301">
    <property type="term" value="F:kinase activity"/>
    <property type="evidence" value="ECO:0007669"/>
    <property type="project" value="UniProtKB-KW"/>
</dbReference>
<evidence type="ECO:0000256" key="2">
    <source>
        <dbReference type="ARBA" id="ARBA00010794"/>
    </source>
</evidence>